<keyword evidence="5" id="KW-0521">NADP</keyword>
<dbReference type="Gene3D" id="3.40.50.10860">
    <property type="entry name" value="Leucine Dehydrogenase, chain A, domain 1"/>
    <property type="match status" value="1"/>
</dbReference>
<dbReference type="InterPro" id="IPR000672">
    <property type="entry name" value="THF_DH/CycHdrlase"/>
</dbReference>
<dbReference type="AlphaFoldDB" id="A0AAW0F4H1"/>
<accession>A0AAW0F4H1</accession>
<comment type="caution">
    <text evidence="10">The sequence shown here is derived from an EMBL/GenBank/DDBJ whole genome shotgun (WGS) entry which is preliminary data.</text>
</comment>
<dbReference type="FunFam" id="3.40.50.720:FF:000006">
    <property type="entry name" value="Bifunctional protein FolD"/>
    <property type="match status" value="1"/>
</dbReference>
<evidence type="ECO:0000256" key="1">
    <source>
        <dbReference type="ARBA" id="ARBA00004777"/>
    </source>
</evidence>
<evidence type="ECO:0000313" key="10">
    <source>
        <dbReference type="EMBL" id="KAK7201158.1"/>
    </source>
</evidence>
<dbReference type="Pfam" id="PF02882">
    <property type="entry name" value="THF_DHG_CYH_C"/>
    <property type="match status" value="1"/>
</dbReference>
<dbReference type="PRINTS" id="PR00085">
    <property type="entry name" value="THFDHDRGNASE"/>
</dbReference>
<evidence type="ECO:0000259" key="8">
    <source>
        <dbReference type="Pfam" id="PF00763"/>
    </source>
</evidence>
<organism evidence="10 11">
    <name type="scientific">Novymonas esmeraldas</name>
    <dbReference type="NCBI Taxonomy" id="1808958"/>
    <lineage>
        <taxon>Eukaryota</taxon>
        <taxon>Discoba</taxon>
        <taxon>Euglenozoa</taxon>
        <taxon>Kinetoplastea</taxon>
        <taxon>Metakinetoplastina</taxon>
        <taxon>Trypanosomatida</taxon>
        <taxon>Trypanosomatidae</taxon>
        <taxon>Novymonas</taxon>
    </lineage>
</organism>
<evidence type="ECO:0000256" key="7">
    <source>
        <dbReference type="ARBA" id="ARBA00023268"/>
    </source>
</evidence>
<dbReference type="InterPro" id="IPR020630">
    <property type="entry name" value="THF_DH/CycHdrlase_cat_dom"/>
</dbReference>
<dbReference type="SUPFAM" id="SSF53223">
    <property type="entry name" value="Aminoacid dehydrogenase-like, N-terminal domain"/>
    <property type="match status" value="1"/>
</dbReference>
<evidence type="ECO:0000256" key="2">
    <source>
        <dbReference type="ARBA" id="ARBA00011738"/>
    </source>
</evidence>
<dbReference type="GO" id="GO:0004477">
    <property type="term" value="F:methenyltetrahydrofolate cyclohydrolase activity"/>
    <property type="evidence" value="ECO:0007669"/>
    <property type="project" value="TreeGrafter"/>
</dbReference>
<comment type="subunit">
    <text evidence="2">Homodimer.</text>
</comment>
<dbReference type="InterPro" id="IPR020631">
    <property type="entry name" value="THF_DH/CycHdrlase_NAD-bd_dom"/>
</dbReference>
<dbReference type="InterPro" id="IPR020867">
    <property type="entry name" value="THF_DH/CycHdrlase_CS"/>
</dbReference>
<evidence type="ECO:0000256" key="5">
    <source>
        <dbReference type="ARBA" id="ARBA00022857"/>
    </source>
</evidence>
<feature type="domain" description="Tetrahydrofolate dehydrogenase/cyclohydrolase catalytic" evidence="8">
    <location>
        <begin position="7"/>
        <end position="123"/>
    </location>
</feature>
<dbReference type="GO" id="GO:0004488">
    <property type="term" value="F:methylenetetrahydrofolate dehydrogenase (NADP+) activity"/>
    <property type="evidence" value="ECO:0007669"/>
    <property type="project" value="InterPro"/>
</dbReference>
<keyword evidence="4" id="KW-0378">Hydrolase</keyword>
<dbReference type="Proteomes" id="UP001430356">
    <property type="component" value="Unassembled WGS sequence"/>
</dbReference>
<dbReference type="HAMAP" id="MF_01576">
    <property type="entry name" value="THF_DHG_CYH"/>
    <property type="match status" value="1"/>
</dbReference>
<evidence type="ECO:0000313" key="11">
    <source>
        <dbReference type="Proteomes" id="UP001430356"/>
    </source>
</evidence>
<gene>
    <name evidence="10" type="ORF">NESM_000177000</name>
</gene>
<sequence>MPSAQVIDGKAIAASIRAELKEEVVVLKARYGGRAPGLASIVVGQRKESQKYVELKHRAAAEVGIVSIDVQLPDDVTQEALEACVLELNSNPDCHGIIVQLPLPTHLVEARALAMIHPGKDVDALLPVNVGLLHCRGQEPLFTPCTAKGVLALLRRCGIVVAGKRAVVLGRSNIVGAPVAALLLRENATVTVVHSGTPEADVADYLRSADIVVAAMGRPGYVKGEWIQRGAVVVDVGTTPVADATKKAGYRLVGDVCFAEAAARASWISPVPGGVGPMTIAMLLGNTIESFRATIGAV</sequence>
<evidence type="ECO:0000259" key="9">
    <source>
        <dbReference type="Pfam" id="PF02882"/>
    </source>
</evidence>
<dbReference type="Pfam" id="PF00763">
    <property type="entry name" value="THF_DHG_CYH"/>
    <property type="match status" value="1"/>
</dbReference>
<proteinExistence type="inferred from homology"/>
<dbReference type="CDD" id="cd01080">
    <property type="entry name" value="NAD_bind_m-THF_DH_Cyclohyd"/>
    <property type="match status" value="1"/>
</dbReference>
<dbReference type="PANTHER" id="PTHR48099:SF5">
    <property type="entry name" value="C-1-TETRAHYDROFOLATE SYNTHASE, CYTOPLASMIC"/>
    <property type="match status" value="1"/>
</dbReference>
<evidence type="ECO:0000256" key="6">
    <source>
        <dbReference type="ARBA" id="ARBA00023002"/>
    </source>
</evidence>
<evidence type="ECO:0000256" key="3">
    <source>
        <dbReference type="ARBA" id="ARBA00022563"/>
    </source>
</evidence>
<feature type="domain" description="Tetrahydrofolate dehydrogenase/cyclohydrolase NAD(P)-binding" evidence="9">
    <location>
        <begin position="144"/>
        <end position="292"/>
    </location>
</feature>
<dbReference type="FunFam" id="3.40.50.10860:FF:000005">
    <property type="entry name" value="C-1-tetrahydrofolate synthase, cytoplasmic, putative"/>
    <property type="match status" value="1"/>
</dbReference>
<name>A0AAW0F4H1_9TRYP</name>
<dbReference type="GO" id="GO:0035999">
    <property type="term" value="P:tetrahydrofolate interconversion"/>
    <property type="evidence" value="ECO:0007669"/>
    <property type="project" value="TreeGrafter"/>
</dbReference>
<dbReference type="EMBL" id="JAECZO010000012">
    <property type="protein sequence ID" value="KAK7201158.1"/>
    <property type="molecule type" value="Genomic_DNA"/>
</dbReference>
<dbReference type="PANTHER" id="PTHR48099">
    <property type="entry name" value="C-1-TETRAHYDROFOLATE SYNTHASE, CYTOPLASMIC-RELATED"/>
    <property type="match status" value="1"/>
</dbReference>
<reference evidence="10 11" key="1">
    <citation type="journal article" date="2021" name="MBio">
        <title>A New Model Trypanosomatid, Novymonas esmeraldas: Genomic Perception of Its 'Candidatus Pandoraea novymonadis' Endosymbiont.</title>
        <authorList>
            <person name="Zakharova A."/>
            <person name="Saura A."/>
            <person name="Butenko A."/>
            <person name="Podesvova L."/>
            <person name="Warmusova S."/>
            <person name="Kostygov A.Y."/>
            <person name="Nenarokova A."/>
            <person name="Lukes J."/>
            <person name="Opperdoes F.R."/>
            <person name="Yurchenko V."/>
        </authorList>
    </citation>
    <scope>NUCLEOTIDE SEQUENCE [LARGE SCALE GENOMIC DNA]</scope>
    <source>
        <strain evidence="10 11">E262AT.01</strain>
    </source>
</reference>
<dbReference type="InterPro" id="IPR036291">
    <property type="entry name" value="NAD(P)-bd_dom_sf"/>
</dbReference>
<keyword evidence="6" id="KW-0560">Oxidoreductase</keyword>
<protein>
    <submittedName>
        <fullName evidence="10">C-1-tetrahydrofolate synthase, cytoplasmic</fullName>
    </submittedName>
</protein>
<evidence type="ECO:0000256" key="4">
    <source>
        <dbReference type="ARBA" id="ARBA00022801"/>
    </source>
</evidence>
<keyword evidence="11" id="KW-1185">Reference proteome</keyword>
<dbReference type="GO" id="GO:0005829">
    <property type="term" value="C:cytosol"/>
    <property type="evidence" value="ECO:0007669"/>
    <property type="project" value="TreeGrafter"/>
</dbReference>
<comment type="pathway">
    <text evidence="1">One-carbon metabolism; tetrahydrofolate interconversion.</text>
</comment>
<dbReference type="PROSITE" id="PS00767">
    <property type="entry name" value="THF_DHG_CYH_2"/>
    <property type="match status" value="1"/>
</dbReference>
<dbReference type="Gene3D" id="3.40.50.720">
    <property type="entry name" value="NAD(P)-binding Rossmann-like Domain"/>
    <property type="match status" value="1"/>
</dbReference>
<keyword evidence="3" id="KW-0554">One-carbon metabolism</keyword>
<keyword evidence="7" id="KW-0511">Multifunctional enzyme</keyword>
<dbReference type="SUPFAM" id="SSF51735">
    <property type="entry name" value="NAD(P)-binding Rossmann-fold domains"/>
    <property type="match status" value="1"/>
</dbReference>
<dbReference type="InterPro" id="IPR046346">
    <property type="entry name" value="Aminoacid_DH-like_N_sf"/>
</dbReference>